<keyword evidence="4" id="KW-1185">Reference proteome</keyword>
<dbReference type="Pfam" id="PF14351">
    <property type="entry name" value="DUF4401"/>
    <property type="match status" value="1"/>
</dbReference>
<feature type="transmembrane region" description="Helical" evidence="1">
    <location>
        <begin position="196"/>
        <end position="219"/>
    </location>
</feature>
<feature type="transmembrane region" description="Helical" evidence="1">
    <location>
        <begin position="245"/>
        <end position="263"/>
    </location>
</feature>
<proteinExistence type="predicted"/>
<reference evidence="4" key="1">
    <citation type="journal article" date="2016" name="Front. Microbiol.">
        <title>Molecular Keys to the Janthinobacterium and Duganella spp. Interaction with the Plant Pathogen Fusarium graminearum.</title>
        <authorList>
            <person name="Haack F.S."/>
            <person name="Poehlein A."/>
            <person name="Kroger C."/>
            <person name="Voigt C.A."/>
            <person name="Piepenbring M."/>
            <person name="Bode H.B."/>
            <person name="Daniel R."/>
            <person name="Schafer W."/>
            <person name="Streit W.R."/>
        </authorList>
    </citation>
    <scope>NUCLEOTIDE SEQUENCE [LARGE SCALE GENOMIC DNA]</scope>
    <source>
        <strain evidence="4">T54</strain>
    </source>
</reference>
<feature type="transmembrane region" description="Helical" evidence="1">
    <location>
        <begin position="141"/>
        <end position="160"/>
    </location>
</feature>
<feature type="transmembrane region" description="Helical" evidence="1">
    <location>
        <begin position="377"/>
        <end position="398"/>
    </location>
</feature>
<dbReference type="Pfam" id="PF14345">
    <property type="entry name" value="GDYXXLXY"/>
    <property type="match status" value="1"/>
</dbReference>
<dbReference type="AlphaFoldDB" id="A0A1E7X715"/>
<name>A0A1E7X715_9BURK</name>
<gene>
    <name evidence="3" type="ORF">DUPY_03700</name>
</gene>
<evidence type="ECO:0000259" key="2">
    <source>
        <dbReference type="Pfam" id="PF14351"/>
    </source>
</evidence>
<feature type="transmembrane region" description="Helical" evidence="1">
    <location>
        <begin position="62"/>
        <end position="82"/>
    </location>
</feature>
<dbReference type="RefSeq" id="WP_084640497.1">
    <property type="nucleotide sequence ID" value="NZ_LROM01000026.1"/>
</dbReference>
<organism evidence="3 4">
    <name type="scientific">Duganella phyllosphaerae</name>
    <dbReference type="NCBI Taxonomy" id="762836"/>
    <lineage>
        <taxon>Bacteria</taxon>
        <taxon>Pseudomonadati</taxon>
        <taxon>Pseudomonadota</taxon>
        <taxon>Betaproteobacteria</taxon>
        <taxon>Burkholderiales</taxon>
        <taxon>Oxalobacteraceae</taxon>
        <taxon>Telluria group</taxon>
        <taxon>Duganella</taxon>
    </lineage>
</organism>
<protein>
    <recommendedName>
        <fullName evidence="2">DUF4401 domain-containing protein</fullName>
    </recommendedName>
</protein>
<feature type="transmembrane region" description="Helical" evidence="1">
    <location>
        <begin position="338"/>
        <end position="357"/>
    </location>
</feature>
<dbReference type="InterPro" id="IPR025513">
    <property type="entry name" value="DUF4401"/>
</dbReference>
<feature type="transmembrane region" description="Helical" evidence="1">
    <location>
        <begin position="166"/>
        <end position="184"/>
    </location>
</feature>
<dbReference type="EMBL" id="LROM01000026">
    <property type="protein sequence ID" value="OFA08924.1"/>
    <property type="molecule type" value="Genomic_DNA"/>
</dbReference>
<keyword evidence="1" id="KW-0472">Membrane</keyword>
<dbReference type="OrthoDB" id="4868247at2"/>
<sequence length="533" mass="57414">MSSAATRSLIRSARAQGILPADAVPLATTRPWPIILLTALGAWLAAVPLFLLVEHLFGQHLIYGEGCYFLASFTLVVAMFAFRVEAGNDFVEQFGVPALLAGLGLLAFGLYRDVDEWFANALLTLLIIGIGCYLRQNWLRILLGALACVTFMFMTSNAQILRDVTFWSAASFALLVWLATMLCIDHCELSGSNAGILLTCESLATGWLLAMLGMLSYGAGPTLLSAAVLGFDHSHDGAARLVLDSLPRAVSCTLTLVAIGWLLHRWPALRAVRYLAAATLLAAMAWLIPALGVPLLALSCCATSSRWPHAAASGSAAASVIGSFYYQLELPLATKGIIMVGVGTAFGIIAWRCQLALPVKTETVEASATATGTAVRIRPLGVAASLLIILLGVNAGIWQKKTQISNGRQVFIELLPVDPRSLMQGDYMALNFQLAGLPDTAFGDRQRVKAIAKVDERGVAVIQGQPTDRPLRQDEFPLELTPTLTGLRPATDAWYFKEGEAERWAKARYGEFRVDPQGHAVLIDLRGPNLEKL</sequence>
<dbReference type="Proteomes" id="UP000175989">
    <property type="component" value="Unassembled WGS sequence"/>
</dbReference>
<comment type="caution">
    <text evidence="3">The sequence shown here is derived from an EMBL/GenBank/DDBJ whole genome shotgun (WGS) entry which is preliminary data.</text>
</comment>
<dbReference type="InterPro" id="IPR025833">
    <property type="entry name" value="GDYXXLXY"/>
</dbReference>
<keyword evidence="1" id="KW-1133">Transmembrane helix</keyword>
<feature type="domain" description="DUF4401" evidence="2">
    <location>
        <begin position="31"/>
        <end position="352"/>
    </location>
</feature>
<feature type="transmembrane region" description="Helical" evidence="1">
    <location>
        <begin position="309"/>
        <end position="326"/>
    </location>
</feature>
<evidence type="ECO:0000256" key="1">
    <source>
        <dbReference type="SAM" id="Phobius"/>
    </source>
</evidence>
<accession>A0A1E7X715</accession>
<evidence type="ECO:0000313" key="4">
    <source>
        <dbReference type="Proteomes" id="UP000175989"/>
    </source>
</evidence>
<evidence type="ECO:0000313" key="3">
    <source>
        <dbReference type="EMBL" id="OFA08924.1"/>
    </source>
</evidence>
<feature type="transmembrane region" description="Helical" evidence="1">
    <location>
        <begin position="117"/>
        <end position="134"/>
    </location>
</feature>
<feature type="transmembrane region" description="Helical" evidence="1">
    <location>
        <begin position="34"/>
        <end position="56"/>
    </location>
</feature>
<keyword evidence="1" id="KW-0812">Transmembrane</keyword>
<feature type="transmembrane region" description="Helical" evidence="1">
    <location>
        <begin position="275"/>
        <end position="297"/>
    </location>
</feature>